<dbReference type="RefSeq" id="WP_168888191.1">
    <property type="nucleotide sequence ID" value="NZ_JABAHY010000013.1"/>
</dbReference>
<dbReference type="EMBL" id="JABAHY010000013">
    <property type="protein sequence ID" value="NLS10708.1"/>
    <property type="molecule type" value="Genomic_DNA"/>
</dbReference>
<feature type="transmembrane region" description="Helical" evidence="1">
    <location>
        <begin position="129"/>
        <end position="149"/>
    </location>
</feature>
<keyword evidence="1" id="KW-0472">Membrane</keyword>
<evidence type="ECO:0000313" key="4">
    <source>
        <dbReference type="Proteomes" id="UP000523139"/>
    </source>
</evidence>
<dbReference type="Pfam" id="PF07331">
    <property type="entry name" value="TctB"/>
    <property type="match status" value="1"/>
</dbReference>
<organism evidence="3 4">
    <name type="scientific">Nesterenkonia sedimenti</name>
    <dbReference type="NCBI Taxonomy" id="1463632"/>
    <lineage>
        <taxon>Bacteria</taxon>
        <taxon>Bacillati</taxon>
        <taxon>Actinomycetota</taxon>
        <taxon>Actinomycetes</taxon>
        <taxon>Micrococcales</taxon>
        <taxon>Micrococcaceae</taxon>
        <taxon>Nesterenkonia</taxon>
    </lineage>
</organism>
<evidence type="ECO:0000259" key="2">
    <source>
        <dbReference type="Pfam" id="PF07331"/>
    </source>
</evidence>
<keyword evidence="4" id="KW-1185">Reference proteome</keyword>
<comment type="caution">
    <text evidence="3">The sequence shown here is derived from an EMBL/GenBank/DDBJ whole genome shotgun (WGS) entry which is preliminary data.</text>
</comment>
<dbReference type="Proteomes" id="UP000523139">
    <property type="component" value="Unassembled WGS sequence"/>
</dbReference>
<keyword evidence="1" id="KW-1133">Transmembrane helix</keyword>
<feature type="transmembrane region" description="Helical" evidence="1">
    <location>
        <begin position="94"/>
        <end position="123"/>
    </location>
</feature>
<sequence length="157" mass="16521">MTATVNGMKSHITSQWPSVLCYCLILGAFVIASLSALSLGLGSLASPEAGLWPFLTAALGCLLTLALVLKTVVRPSSSATKKLFSDVSWGPVAIFIAAISGFLVLYPIVGFLIAGIPMAFVLLKYASGASWVTSIVTACIVPVALYFTFTEFLNVRL</sequence>
<dbReference type="InterPro" id="IPR009936">
    <property type="entry name" value="DUF1468"/>
</dbReference>
<name>A0A7X8TMF5_9MICC</name>
<keyword evidence="1" id="KW-0812">Transmembrane</keyword>
<proteinExistence type="predicted"/>
<feature type="transmembrane region" description="Helical" evidence="1">
    <location>
        <begin position="20"/>
        <end position="45"/>
    </location>
</feature>
<dbReference type="AlphaFoldDB" id="A0A7X8TMF5"/>
<feature type="transmembrane region" description="Helical" evidence="1">
    <location>
        <begin position="51"/>
        <end position="73"/>
    </location>
</feature>
<reference evidence="3 4" key="1">
    <citation type="submission" date="2020-04" db="EMBL/GenBank/DDBJ databases">
        <title>Nesterenkonia sp. nov., isolated from marine sediment.</title>
        <authorList>
            <person name="Zhang G."/>
        </authorList>
    </citation>
    <scope>NUCLEOTIDE SEQUENCE [LARGE SCALE GENOMIC DNA]</scope>
    <source>
        <strain evidence="3 4">MY13</strain>
    </source>
</reference>
<evidence type="ECO:0000256" key="1">
    <source>
        <dbReference type="SAM" id="Phobius"/>
    </source>
</evidence>
<feature type="domain" description="DUF1468" evidence="2">
    <location>
        <begin position="25"/>
        <end position="157"/>
    </location>
</feature>
<accession>A0A7X8TMF5</accession>
<gene>
    <name evidence="3" type="ORF">HGQ17_12040</name>
</gene>
<evidence type="ECO:0000313" key="3">
    <source>
        <dbReference type="EMBL" id="NLS10708.1"/>
    </source>
</evidence>
<protein>
    <submittedName>
        <fullName evidence="3">Tripartite tricarboxylate transporter TctB family protein</fullName>
    </submittedName>
</protein>